<keyword evidence="3" id="KW-1185">Reference proteome</keyword>
<evidence type="ECO:0000313" key="2">
    <source>
        <dbReference type="EMBL" id="VDM98289.1"/>
    </source>
</evidence>
<evidence type="ECO:0000313" key="3">
    <source>
        <dbReference type="Proteomes" id="UP000276776"/>
    </source>
</evidence>
<proteinExistence type="predicted"/>
<evidence type="ECO:0000313" key="4">
    <source>
        <dbReference type="WBParaSite" id="TCLT_0000237001-mRNA-1"/>
    </source>
</evidence>
<dbReference type="OrthoDB" id="6484170at2759"/>
<dbReference type="SMART" id="SM00216">
    <property type="entry name" value="VWD"/>
    <property type="match status" value="1"/>
</dbReference>
<dbReference type="PANTHER" id="PTHR37860:SF2">
    <property type="entry name" value="VITELLOGENIN DOMAIN-CONTAINING PROTEIN"/>
    <property type="match status" value="1"/>
</dbReference>
<sequence>MAITMLIPKALEEYKKNLERVDIIHTLLHRTRKLSQKYQLSEVEDSIVDFERSRREYETSLLETYKRVSSFIRNFLLDKIVVFTLTKMTSTILNPAVNAIAREKLQDIVKFLSGRITTNDLSEQIWKKYIPKVKRFPMGENEFEMVLPMDFTSLTDLFNALHPHNLLALHSSAMEFFGLGAHHDLPESLMNTIYTYESTKFVLDKMLPPFESIAYVIGDNHFITFDGRVFTFKARCEYLLASDFRTQSFALLALFSSYGRVEAIKAELRQNEIILYRNGNVQFNRATVQIPWQIIDNMDGASLISVHREEHWIILSTYDGVQIKCSLAYDICKIVLPGHFHGRSRGLLGINDNEPSNDHNLANGTFNDELNVLAKDWAITGMCQENEAQILTFREDHTCQKYFHRSSSPLQYCFNQVKPKPFEEICSKGSKQQHCTVASAYLEICSNFKIFTALPEECGKCSNDMFIDDTKLIEQTSPTVHDIVFIIEERMCMENHKNKLAQIVQQIESADQRWARFGWVGFGGEGIHNKPHIHYDHNEALLNFSSFVRQTRQSFEIVSAIEPNHGNPADAIKFAIRKFPFRHVLYLGLEII</sequence>
<feature type="domain" description="VWFD" evidence="1">
    <location>
        <begin position="212"/>
        <end position="384"/>
    </location>
</feature>
<name>A0A0N5CQ70_THECL</name>
<dbReference type="WBParaSite" id="TCLT_0000237001-mRNA-1">
    <property type="protein sequence ID" value="TCLT_0000237001-mRNA-1"/>
    <property type="gene ID" value="TCLT_0000237001"/>
</dbReference>
<organism evidence="4">
    <name type="scientific">Thelazia callipaeda</name>
    <name type="common">Oriental eyeworm</name>
    <name type="synonym">Parasitic nematode</name>
    <dbReference type="NCBI Taxonomy" id="103827"/>
    <lineage>
        <taxon>Eukaryota</taxon>
        <taxon>Metazoa</taxon>
        <taxon>Ecdysozoa</taxon>
        <taxon>Nematoda</taxon>
        <taxon>Chromadorea</taxon>
        <taxon>Rhabditida</taxon>
        <taxon>Spirurina</taxon>
        <taxon>Spiruromorpha</taxon>
        <taxon>Thelazioidea</taxon>
        <taxon>Thelaziidae</taxon>
        <taxon>Thelazia</taxon>
    </lineage>
</organism>
<dbReference type="OMA" id="HEIMIAL"/>
<dbReference type="PROSITE" id="PS51233">
    <property type="entry name" value="VWFD"/>
    <property type="match status" value="1"/>
</dbReference>
<dbReference type="STRING" id="103827.A0A0N5CQ70"/>
<protein>
    <submittedName>
        <fullName evidence="4">VWFD domain-containing protein</fullName>
    </submittedName>
</protein>
<dbReference type="AlphaFoldDB" id="A0A0N5CQ70"/>
<reference evidence="4" key="1">
    <citation type="submission" date="2017-02" db="UniProtKB">
        <authorList>
            <consortium name="WormBaseParasite"/>
        </authorList>
    </citation>
    <scope>IDENTIFICATION</scope>
</reference>
<gene>
    <name evidence="2" type="ORF">TCLT_LOCUS2371</name>
</gene>
<dbReference type="PANTHER" id="PTHR37860">
    <property type="entry name" value="AGAP008810-PA"/>
    <property type="match status" value="1"/>
</dbReference>
<evidence type="ECO:0000259" key="1">
    <source>
        <dbReference type="PROSITE" id="PS51233"/>
    </source>
</evidence>
<dbReference type="InterPro" id="IPR001846">
    <property type="entry name" value="VWF_type-D"/>
</dbReference>
<dbReference type="Pfam" id="PF00094">
    <property type="entry name" value="VWD"/>
    <property type="match status" value="1"/>
</dbReference>
<dbReference type="Proteomes" id="UP000276776">
    <property type="component" value="Unassembled WGS sequence"/>
</dbReference>
<accession>A0A0N5CQ70</accession>
<dbReference type="EMBL" id="UYYF01000472">
    <property type="protein sequence ID" value="VDM98289.1"/>
    <property type="molecule type" value="Genomic_DNA"/>
</dbReference>
<reference evidence="2 3" key="2">
    <citation type="submission" date="2018-11" db="EMBL/GenBank/DDBJ databases">
        <authorList>
            <consortium name="Pathogen Informatics"/>
        </authorList>
    </citation>
    <scope>NUCLEOTIDE SEQUENCE [LARGE SCALE GENOMIC DNA]</scope>
</reference>